<sequence>MSELRWLLRAKRWAQRPPSAARVRLVLVVIALCLALFAVERTAGLPDWMQVNGKTRVKVTPASP</sequence>
<keyword evidence="1" id="KW-0812">Transmembrane</keyword>
<gene>
    <name evidence="2" type="ORF">P73_2235</name>
</gene>
<dbReference type="KEGG" id="cid:P73_2235"/>
<dbReference type="HOGENOM" id="CLU_208527_1_0_5"/>
<accession>A0A0B5E0K3</accession>
<dbReference type="STRING" id="1208324.P73_2235"/>
<dbReference type="Proteomes" id="UP000031521">
    <property type="component" value="Chromosome"/>
</dbReference>
<reference evidence="2 3" key="1">
    <citation type="journal article" date="2014" name="Int. J. Syst. Evol. Microbiol.">
        <title>Celeribacter indicus sp. nov., a polycyclic aromatic hydrocarbon-degrading bacterium from deep-sea sediment and reclassification of Huaishuia halophila as Celeribacter halophilus comb. nov.</title>
        <authorList>
            <person name="Lai Q."/>
            <person name="Cao J."/>
            <person name="Yuan J."/>
            <person name="Li F."/>
            <person name="Shao Z."/>
        </authorList>
    </citation>
    <scope>NUCLEOTIDE SEQUENCE [LARGE SCALE GENOMIC DNA]</scope>
    <source>
        <strain evidence="2">P73</strain>
    </source>
</reference>
<dbReference type="RefSeq" id="WP_043869625.1">
    <property type="nucleotide sequence ID" value="NZ_CP004393.1"/>
</dbReference>
<evidence type="ECO:0000313" key="3">
    <source>
        <dbReference type="Proteomes" id="UP000031521"/>
    </source>
</evidence>
<name>A0A0B5E0K3_9RHOB</name>
<organism evidence="2 3">
    <name type="scientific">Celeribacter indicus</name>
    <dbReference type="NCBI Taxonomy" id="1208324"/>
    <lineage>
        <taxon>Bacteria</taxon>
        <taxon>Pseudomonadati</taxon>
        <taxon>Pseudomonadota</taxon>
        <taxon>Alphaproteobacteria</taxon>
        <taxon>Rhodobacterales</taxon>
        <taxon>Roseobacteraceae</taxon>
        <taxon>Celeribacter</taxon>
    </lineage>
</organism>
<dbReference type="EMBL" id="CP004393">
    <property type="protein sequence ID" value="AJE46950.1"/>
    <property type="molecule type" value="Genomic_DNA"/>
</dbReference>
<dbReference type="AlphaFoldDB" id="A0A0B5E0K3"/>
<evidence type="ECO:0000256" key="1">
    <source>
        <dbReference type="SAM" id="Phobius"/>
    </source>
</evidence>
<keyword evidence="3" id="KW-1185">Reference proteome</keyword>
<keyword evidence="1" id="KW-0472">Membrane</keyword>
<proteinExistence type="predicted"/>
<feature type="transmembrane region" description="Helical" evidence="1">
    <location>
        <begin position="21"/>
        <end position="39"/>
    </location>
</feature>
<keyword evidence="1" id="KW-1133">Transmembrane helix</keyword>
<protein>
    <submittedName>
        <fullName evidence="2">Uncharacterized protein</fullName>
    </submittedName>
</protein>
<evidence type="ECO:0000313" key="2">
    <source>
        <dbReference type="EMBL" id="AJE46950.1"/>
    </source>
</evidence>